<dbReference type="EMBL" id="CM040467">
    <property type="protein sequence ID" value="MCI4385882.1"/>
    <property type="molecule type" value="Genomic_DNA"/>
</dbReference>
<sequence>MQTKSFQERDDTLLHEDVAVGLSKFEQKLCSHFSRVEIRGKRGRKVAVLLTPNMVDALTLLVSKRKECGVLDSNSFLFARPNCQSPYRGQDCLRLYASHCGAQNPEHLRSTHLRKHVATLSQILNLKNNELDQVADFLGHDIRVHREYYRLPEATTQLAKISKLLLAMEKGVLPELQGKSLDDIEIEDHINTDGSDGSESENGTESENMDVSMSAPVQIGMQKDHPPKEAKAGCSGCIF</sequence>
<organism evidence="1 2">
    <name type="scientific">Pangasianodon gigas</name>
    <name type="common">Mekong giant catfish</name>
    <name type="synonym">Pangasius gigas</name>
    <dbReference type="NCBI Taxonomy" id="30993"/>
    <lineage>
        <taxon>Eukaryota</taxon>
        <taxon>Metazoa</taxon>
        <taxon>Chordata</taxon>
        <taxon>Craniata</taxon>
        <taxon>Vertebrata</taxon>
        <taxon>Euteleostomi</taxon>
        <taxon>Actinopterygii</taxon>
        <taxon>Neopterygii</taxon>
        <taxon>Teleostei</taxon>
        <taxon>Ostariophysi</taxon>
        <taxon>Siluriformes</taxon>
        <taxon>Pangasiidae</taxon>
        <taxon>Pangasianodon</taxon>
    </lineage>
</organism>
<reference evidence="1 2" key="1">
    <citation type="journal article" date="2022" name="bioRxiv">
        <title>An ancient truncated duplication of the anti-Mullerian hormone receptor type 2 gene is a potential conserved master sex determinant in the Pangasiidae catfish family.</title>
        <authorList>
            <person name="Wen M."/>
            <person name="Pan Q."/>
            <person name="Jouanno E."/>
            <person name="Montfort J."/>
            <person name="Zahm M."/>
            <person name="Cabau C."/>
            <person name="Klopp C."/>
            <person name="Iampietro C."/>
            <person name="Roques C."/>
            <person name="Bouchez O."/>
            <person name="Castinel A."/>
            <person name="Donnadieu C."/>
            <person name="Parrinello H."/>
            <person name="Poncet C."/>
            <person name="Belmonte E."/>
            <person name="Gautier V."/>
            <person name="Avarre J.-C."/>
            <person name="Dugue R."/>
            <person name="Gustiano R."/>
            <person name="Ha T.T.T."/>
            <person name="Campet M."/>
            <person name="Sriphairoj K."/>
            <person name="Ribolli J."/>
            <person name="de Almeida F.L."/>
            <person name="Desvignes T."/>
            <person name="Postlethwait J.H."/>
            <person name="Bucao C.F."/>
            <person name="Robinson-Rechavi M."/>
            <person name="Bobe J."/>
            <person name="Herpin A."/>
            <person name="Guiguen Y."/>
        </authorList>
    </citation>
    <scope>NUCLEOTIDE SEQUENCE [LARGE SCALE GENOMIC DNA]</scope>
    <source>
        <strain evidence="1">YG-Dec2019</strain>
    </source>
</reference>
<dbReference type="Proteomes" id="UP000829447">
    <property type="component" value="Linkage Group LG14"/>
</dbReference>
<evidence type="ECO:0000313" key="1">
    <source>
        <dbReference type="EMBL" id="MCI4385882.1"/>
    </source>
</evidence>
<evidence type="ECO:0000313" key="2">
    <source>
        <dbReference type="Proteomes" id="UP000829447"/>
    </source>
</evidence>
<keyword evidence="2" id="KW-1185">Reference proteome</keyword>
<protein>
    <submittedName>
        <fullName evidence="1">Uncharacterized protein</fullName>
    </submittedName>
</protein>
<proteinExistence type="predicted"/>
<name>A0ACC5X3S6_PANGG</name>
<comment type="caution">
    <text evidence="1">The sequence shown here is derived from an EMBL/GenBank/DDBJ whole genome shotgun (WGS) entry which is preliminary data.</text>
</comment>
<gene>
    <name evidence="1" type="ORF">PGIGA_G00055820</name>
</gene>
<accession>A0ACC5X3S6</accession>